<dbReference type="InterPro" id="IPR008972">
    <property type="entry name" value="Cupredoxin"/>
</dbReference>
<dbReference type="CDD" id="cd13921">
    <property type="entry name" value="Amicyanin"/>
    <property type="match status" value="1"/>
</dbReference>
<evidence type="ECO:0000256" key="1">
    <source>
        <dbReference type="SAM" id="SignalP"/>
    </source>
</evidence>
<dbReference type="InterPro" id="IPR028096">
    <property type="entry name" value="EfeO_Cupredoxin"/>
</dbReference>
<dbReference type="InterPro" id="IPR035668">
    <property type="entry name" value="Amicyanin"/>
</dbReference>
<gene>
    <name evidence="3" type="ORF">ACFPP9_18270</name>
</gene>
<feature type="chain" id="PRO_5046792534" evidence="1">
    <location>
        <begin position="22"/>
        <end position="103"/>
    </location>
</feature>
<dbReference type="EMBL" id="JBHSML010000012">
    <property type="protein sequence ID" value="MFC5517730.1"/>
    <property type="molecule type" value="Genomic_DNA"/>
</dbReference>
<dbReference type="RefSeq" id="WP_266345127.1">
    <property type="nucleotide sequence ID" value="NZ_JAPKNH010000007.1"/>
</dbReference>
<name>A0ABW0PYN2_9HYPH</name>
<accession>A0ABW0PYN2</accession>
<proteinExistence type="predicted"/>
<dbReference type="PANTHER" id="PTHR36507:SF1">
    <property type="entry name" value="BLL1555 PROTEIN"/>
    <property type="match status" value="1"/>
</dbReference>
<dbReference type="Pfam" id="PF13473">
    <property type="entry name" value="Cupredoxin_1"/>
    <property type="match status" value="1"/>
</dbReference>
<keyword evidence="4" id="KW-1185">Reference proteome</keyword>
<keyword evidence="1" id="KW-0732">Signal</keyword>
<comment type="caution">
    <text evidence="3">The sequence shown here is derived from an EMBL/GenBank/DDBJ whole genome shotgun (WGS) entry which is preliminary data.</text>
</comment>
<dbReference type="SUPFAM" id="SSF49503">
    <property type="entry name" value="Cupredoxins"/>
    <property type="match status" value="1"/>
</dbReference>
<feature type="domain" description="EfeO-type cupredoxin-like" evidence="2">
    <location>
        <begin position="18"/>
        <end position="101"/>
    </location>
</feature>
<evidence type="ECO:0000313" key="4">
    <source>
        <dbReference type="Proteomes" id="UP001596150"/>
    </source>
</evidence>
<organism evidence="3 4">
    <name type="scientific">Kaistia terrae</name>
    <dbReference type="NCBI Taxonomy" id="537017"/>
    <lineage>
        <taxon>Bacteria</taxon>
        <taxon>Pseudomonadati</taxon>
        <taxon>Pseudomonadota</taxon>
        <taxon>Alphaproteobacteria</taxon>
        <taxon>Hyphomicrobiales</taxon>
        <taxon>Kaistiaceae</taxon>
        <taxon>Kaistia</taxon>
    </lineage>
</organism>
<evidence type="ECO:0000259" key="2">
    <source>
        <dbReference type="Pfam" id="PF13473"/>
    </source>
</evidence>
<dbReference type="InterPro" id="IPR052721">
    <property type="entry name" value="ET_Amicyanin"/>
</dbReference>
<evidence type="ECO:0000313" key="3">
    <source>
        <dbReference type="EMBL" id="MFC5517730.1"/>
    </source>
</evidence>
<sequence length="103" mass="10695">MLALVGGLLLPGVFLPVAASAETITVKVSKLAFVPASVTAKIGDTIEWANADFVDHTATATDKAFDVKLPAGKTGSVTLSQAGTFPYFCRVHPMMKGTIAVTE</sequence>
<reference evidence="4" key="1">
    <citation type="journal article" date="2019" name="Int. J. Syst. Evol. Microbiol.">
        <title>The Global Catalogue of Microorganisms (GCM) 10K type strain sequencing project: providing services to taxonomists for standard genome sequencing and annotation.</title>
        <authorList>
            <consortium name="The Broad Institute Genomics Platform"/>
            <consortium name="The Broad Institute Genome Sequencing Center for Infectious Disease"/>
            <person name="Wu L."/>
            <person name="Ma J."/>
        </authorList>
    </citation>
    <scope>NUCLEOTIDE SEQUENCE [LARGE SCALE GENOMIC DNA]</scope>
    <source>
        <strain evidence="4">KACC 12633</strain>
    </source>
</reference>
<dbReference type="PANTHER" id="PTHR36507">
    <property type="entry name" value="BLL1555 PROTEIN"/>
    <property type="match status" value="1"/>
</dbReference>
<dbReference type="Gene3D" id="2.60.40.420">
    <property type="entry name" value="Cupredoxins - blue copper proteins"/>
    <property type="match status" value="1"/>
</dbReference>
<protein>
    <submittedName>
        <fullName evidence="3">Cupredoxin family copper-binding protein</fullName>
    </submittedName>
</protein>
<feature type="signal peptide" evidence="1">
    <location>
        <begin position="1"/>
        <end position="21"/>
    </location>
</feature>
<dbReference type="Proteomes" id="UP001596150">
    <property type="component" value="Unassembled WGS sequence"/>
</dbReference>